<reference evidence="7" key="2">
    <citation type="submission" date="2025-09" db="UniProtKB">
        <authorList>
            <consortium name="Ensembl"/>
        </authorList>
    </citation>
    <scope>IDENTIFICATION</scope>
</reference>
<evidence type="ECO:0000259" key="6">
    <source>
        <dbReference type="Pfam" id="PF00061"/>
    </source>
</evidence>
<evidence type="ECO:0000313" key="8">
    <source>
        <dbReference type="Proteomes" id="UP000694398"/>
    </source>
</evidence>
<dbReference type="Pfam" id="PF00061">
    <property type="entry name" value="Lipocalin"/>
    <property type="match status" value="1"/>
</dbReference>
<sequence>MEGSMILALLVLCTGLAAGSEEHAIKDFDFSKFAGLWYEICFAMKAGAPAKDPEAEKIGGVVLQLENGSLILTAAHYEDHCVVEKTTATKKVVPGTFTIIREGGKGNKEVQVLSTDYKTYAVMDIHFMMDNVSHQVMKLYSRSLDHNEKALEKFHEVAQEHGFKEPDFHLLKNDTACVTALQGPV</sequence>
<accession>A0A8C2V8R4</accession>
<dbReference type="InterPro" id="IPR000566">
    <property type="entry name" value="Lipocln_cytosolic_FA-bd_dom"/>
</dbReference>
<evidence type="ECO:0000256" key="5">
    <source>
        <dbReference type="SAM" id="SignalP"/>
    </source>
</evidence>
<evidence type="ECO:0000313" key="7">
    <source>
        <dbReference type="Ensembl" id="ENSCLAP00000009402.1"/>
    </source>
</evidence>
<feature type="signal peptide" evidence="5">
    <location>
        <begin position="1"/>
        <end position="19"/>
    </location>
</feature>
<keyword evidence="5" id="KW-0732">Signal</keyword>
<dbReference type="PANTHER" id="PTHR11430">
    <property type="entry name" value="LIPOCALIN"/>
    <property type="match status" value="1"/>
</dbReference>
<dbReference type="InterPro" id="IPR002345">
    <property type="entry name" value="Lipocalin"/>
</dbReference>
<dbReference type="PRINTS" id="PR00179">
    <property type="entry name" value="LIPOCALIN"/>
</dbReference>
<dbReference type="SUPFAM" id="SSF50814">
    <property type="entry name" value="Lipocalins"/>
    <property type="match status" value="1"/>
</dbReference>
<keyword evidence="8" id="KW-1185">Reference proteome</keyword>
<reference evidence="7" key="1">
    <citation type="submission" date="2025-08" db="UniProtKB">
        <authorList>
            <consortium name="Ensembl"/>
        </authorList>
    </citation>
    <scope>IDENTIFICATION</scope>
</reference>
<dbReference type="Gene3D" id="2.40.128.20">
    <property type="match status" value="1"/>
</dbReference>
<dbReference type="GO" id="GO:0005576">
    <property type="term" value="C:extracellular region"/>
    <property type="evidence" value="ECO:0007669"/>
    <property type="project" value="UniProtKB-SubCell"/>
</dbReference>
<dbReference type="PANTHER" id="PTHR11430:SF71">
    <property type="entry name" value="EPIDIDYMAL-SPECIFIC LIPOCALIN-5"/>
    <property type="match status" value="1"/>
</dbReference>
<keyword evidence="3" id="KW-0964">Secreted</keyword>
<organism evidence="7 8">
    <name type="scientific">Chinchilla lanigera</name>
    <name type="common">Long-tailed chinchilla</name>
    <name type="synonym">Chinchilla villidera</name>
    <dbReference type="NCBI Taxonomy" id="34839"/>
    <lineage>
        <taxon>Eukaryota</taxon>
        <taxon>Metazoa</taxon>
        <taxon>Chordata</taxon>
        <taxon>Craniata</taxon>
        <taxon>Vertebrata</taxon>
        <taxon>Euteleostomi</taxon>
        <taxon>Mammalia</taxon>
        <taxon>Eutheria</taxon>
        <taxon>Euarchontoglires</taxon>
        <taxon>Glires</taxon>
        <taxon>Rodentia</taxon>
        <taxon>Hystricomorpha</taxon>
        <taxon>Chinchillidae</taxon>
        <taxon>Chinchilla</taxon>
    </lineage>
</organism>
<protein>
    <submittedName>
        <fullName evidence="7">Epididymal-specific lipocalin-5-like</fullName>
    </submittedName>
</protein>
<dbReference type="GeneTree" id="ENSGT01050000244868"/>
<comment type="subcellular location">
    <subcellularLocation>
        <location evidence="1">Secreted</location>
    </subcellularLocation>
</comment>
<dbReference type="InterPro" id="IPR022272">
    <property type="entry name" value="Lipocalin_CS"/>
</dbReference>
<dbReference type="GO" id="GO:0036094">
    <property type="term" value="F:small molecule binding"/>
    <property type="evidence" value="ECO:0007669"/>
    <property type="project" value="InterPro"/>
</dbReference>
<dbReference type="AlphaFoldDB" id="A0A8C2V8R4"/>
<dbReference type="PROSITE" id="PS00213">
    <property type="entry name" value="LIPOCALIN"/>
    <property type="match status" value="1"/>
</dbReference>
<name>A0A8C2V8R4_CHILA</name>
<feature type="chain" id="PRO_5034667097" evidence="5">
    <location>
        <begin position="20"/>
        <end position="185"/>
    </location>
</feature>
<dbReference type="Ensembl" id="ENSCLAT00000009531.1">
    <property type="protein sequence ID" value="ENSCLAP00000009402.1"/>
    <property type="gene ID" value="ENSCLAG00000006528.1"/>
</dbReference>
<evidence type="ECO:0000256" key="1">
    <source>
        <dbReference type="ARBA" id="ARBA00004613"/>
    </source>
</evidence>
<evidence type="ECO:0000256" key="2">
    <source>
        <dbReference type="ARBA" id="ARBA00006889"/>
    </source>
</evidence>
<evidence type="ECO:0000256" key="3">
    <source>
        <dbReference type="ARBA" id="ARBA00022525"/>
    </source>
</evidence>
<dbReference type="Proteomes" id="UP000694398">
    <property type="component" value="Unassembled WGS sequence"/>
</dbReference>
<evidence type="ECO:0000256" key="4">
    <source>
        <dbReference type="RuleBase" id="RU003695"/>
    </source>
</evidence>
<comment type="similarity">
    <text evidence="2 4">Belongs to the calycin superfamily. Lipocalin family.</text>
</comment>
<dbReference type="InterPro" id="IPR012674">
    <property type="entry name" value="Calycin"/>
</dbReference>
<dbReference type="OMA" id="HALYEED"/>
<gene>
    <name evidence="7" type="primary">LOC102028119</name>
</gene>
<feature type="domain" description="Lipocalin/cytosolic fatty-acid binding" evidence="6">
    <location>
        <begin position="47"/>
        <end position="165"/>
    </location>
</feature>
<proteinExistence type="inferred from homology"/>